<dbReference type="InParanoid" id="A0A0P8YLG6"/>
<sequence>MQFFLTGPQKLQQPSLTFEQLIVNLQFTAMEFALNLKMFENDNFSHAFKVWMDKRKLDLEEGKVNMSSNLNFIIEGDEPLKKAKRVYRTKYVHQWKEVVHIDGNGTKWVNEKLQCPLCFLACASQRQYSKCSVTPKTHSCPYCPFIKALPNLGQHQKCRCKGRKDTLYKAVGEMLHLRQRWNSQKNERRALEDTAEDDLYEVSEEMLDNIFAPEPVEGAPPFKKPRIYRTFVEHEWKEVAHVDSTGKEWKNAHLQCPLCFAECGTRRKFSAHYSMCVDTPKIYGCPYCPYIKALPNLGQHLKFRCKGKNEFYKAVGEMAELRQRWINKKNQEREKNTVEEMDNSIEASEEMLDGIFLLD</sequence>
<evidence type="ECO:0000313" key="1">
    <source>
        <dbReference type="EMBL" id="KPU79704.1"/>
    </source>
</evidence>
<gene>
    <name evidence="1" type="primary">Dana\GF26948</name>
    <name evidence="1" type="ORF">GF26948</name>
</gene>
<dbReference type="EMBL" id="CH902617">
    <property type="protein sequence ID" value="KPU79704.1"/>
    <property type="molecule type" value="Genomic_DNA"/>
</dbReference>
<proteinExistence type="predicted"/>
<name>A0A0P8YLG6_DROAN</name>
<organism evidence="1 2">
    <name type="scientific">Drosophila ananassae</name>
    <name type="common">Fruit fly</name>
    <dbReference type="NCBI Taxonomy" id="7217"/>
    <lineage>
        <taxon>Eukaryota</taxon>
        <taxon>Metazoa</taxon>
        <taxon>Ecdysozoa</taxon>
        <taxon>Arthropoda</taxon>
        <taxon>Hexapoda</taxon>
        <taxon>Insecta</taxon>
        <taxon>Pterygota</taxon>
        <taxon>Neoptera</taxon>
        <taxon>Endopterygota</taxon>
        <taxon>Diptera</taxon>
        <taxon>Brachycera</taxon>
        <taxon>Muscomorpha</taxon>
        <taxon>Ephydroidea</taxon>
        <taxon>Drosophilidae</taxon>
        <taxon>Drosophila</taxon>
        <taxon>Sophophora</taxon>
    </lineage>
</organism>
<accession>A0A0P8YLG6</accession>
<dbReference type="Proteomes" id="UP000007801">
    <property type="component" value="Unassembled WGS sequence"/>
</dbReference>
<keyword evidence="2" id="KW-1185">Reference proteome</keyword>
<protein>
    <submittedName>
        <fullName evidence="1">Uncharacterized protein, isoform A</fullName>
    </submittedName>
</protein>
<dbReference type="AlphaFoldDB" id="A0A0P8YLG6"/>
<reference evidence="1 2" key="1">
    <citation type="journal article" date="2007" name="Nature">
        <title>Evolution of genes and genomes on the Drosophila phylogeny.</title>
        <authorList>
            <consortium name="Drosophila 12 Genomes Consortium"/>
            <person name="Clark A.G."/>
            <person name="Eisen M.B."/>
            <person name="Smith D.R."/>
            <person name="Bergman C.M."/>
            <person name="Oliver B."/>
            <person name="Markow T.A."/>
            <person name="Kaufman T.C."/>
            <person name="Kellis M."/>
            <person name="Gelbart W."/>
            <person name="Iyer V.N."/>
            <person name="Pollard D.A."/>
            <person name="Sackton T.B."/>
            <person name="Larracuente A.M."/>
            <person name="Singh N.D."/>
            <person name="Abad J.P."/>
            <person name="Abt D.N."/>
            <person name="Adryan B."/>
            <person name="Aguade M."/>
            <person name="Akashi H."/>
            <person name="Anderson W.W."/>
            <person name="Aquadro C.F."/>
            <person name="Ardell D.H."/>
            <person name="Arguello R."/>
            <person name="Artieri C.G."/>
            <person name="Barbash D.A."/>
            <person name="Barker D."/>
            <person name="Barsanti P."/>
            <person name="Batterham P."/>
            <person name="Batzoglou S."/>
            <person name="Begun D."/>
            <person name="Bhutkar A."/>
            <person name="Blanco E."/>
            <person name="Bosak S.A."/>
            <person name="Bradley R.K."/>
            <person name="Brand A.D."/>
            <person name="Brent M.R."/>
            <person name="Brooks A.N."/>
            <person name="Brown R.H."/>
            <person name="Butlin R.K."/>
            <person name="Caggese C."/>
            <person name="Calvi B.R."/>
            <person name="Bernardo de Carvalho A."/>
            <person name="Caspi A."/>
            <person name="Castrezana S."/>
            <person name="Celniker S.E."/>
            <person name="Chang J.L."/>
            <person name="Chapple C."/>
            <person name="Chatterji S."/>
            <person name="Chinwalla A."/>
            <person name="Civetta A."/>
            <person name="Clifton S.W."/>
            <person name="Comeron J.M."/>
            <person name="Costello J.C."/>
            <person name="Coyne J.A."/>
            <person name="Daub J."/>
            <person name="David R.G."/>
            <person name="Delcher A.L."/>
            <person name="Delehaunty K."/>
            <person name="Do C.B."/>
            <person name="Ebling H."/>
            <person name="Edwards K."/>
            <person name="Eickbush T."/>
            <person name="Evans J.D."/>
            <person name="Filipski A."/>
            <person name="Findeiss S."/>
            <person name="Freyhult E."/>
            <person name="Fulton L."/>
            <person name="Fulton R."/>
            <person name="Garcia A.C."/>
            <person name="Gardiner A."/>
            <person name="Garfield D.A."/>
            <person name="Garvin B.E."/>
            <person name="Gibson G."/>
            <person name="Gilbert D."/>
            <person name="Gnerre S."/>
            <person name="Godfrey J."/>
            <person name="Good R."/>
            <person name="Gotea V."/>
            <person name="Gravely B."/>
            <person name="Greenberg A.J."/>
            <person name="Griffiths-Jones S."/>
            <person name="Gross S."/>
            <person name="Guigo R."/>
            <person name="Gustafson E.A."/>
            <person name="Haerty W."/>
            <person name="Hahn M.W."/>
            <person name="Halligan D.L."/>
            <person name="Halpern A.L."/>
            <person name="Halter G.M."/>
            <person name="Han M.V."/>
            <person name="Heger A."/>
            <person name="Hillier L."/>
            <person name="Hinrichs A.S."/>
            <person name="Holmes I."/>
            <person name="Hoskins R.A."/>
            <person name="Hubisz M.J."/>
            <person name="Hultmark D."/>
            <person name="Huntley M.A."/>
            <person name="Jaffe D.B."/>
            <person name="Jagadeeshan S."/>
            <person name="Jeck W.R."/>
            <person name="Johnson J."/>
            <person name="Jones C.D."/>
            <person name="Jordan W.C."/>
            <person name="Karpen G.H."/>
            <person name="Kataoka E."/>
            <person name="Keightley P.D."/>
            <person name="Kheradpour P."/>
            <person name="Kirkness E.F."/>
            <person name="Koerich L.B."/>
            <person name="Kristiansen K."/>
            <person name="Kudrna D."/>
            <person name="Kulathinal R.J."/>
            <person name="Kumar S."/>
            <person name="Kwok R."/>
            <person name="Lander E."/>
            <person name="Langley C.H."/>
            <person name="Lapoint R."/>
            <person name="Lazzaro B.P."/>
            <person name="Lee S.J."/>
            <person name="Levesque L."/>
            <person name="Li R."/>
            <person name="Lin C.F."/>
            <person name="Lin M.F."/>
            <person name="Lindblad-Toh K."/>
            <person name="Llopart A."/>
            <person name="Long M."/>
            <person name="Low L."/>
            <person name="Lozovsky E."/>
            <person name="Lu J."/>
            <person name="Luo M."/>
            <person name="Machado C.A."/>
            <person name="Makalowski W."/>
            <person name="Marzo M."/>
            <person name="Matsuda M."/>
            <person name="Matzkin L."/>
            <person name="McAllister B."/>
            <person name="McBride C.S."/>
            <person name="McKernan B."/>
            <person name="McKernan K."/>
            <person name="Mendez-Lago M."/>
            <person name="Minx P."/>
            <person name="Mollenhauer M.U."/>
            <person name="Montooth K."/>
            <person name="Mount S.M."/>
            <person name="Mu X."/>
            <person name="Myers E."/>
            <person name="Negre B."/>
            <person name="Newfeld S."/>
            <person name="Nielsen R."/>
            <person name="Noor M.A."/>
            <person name="O'Grady P."/>
            <person name="Pachter L."/>
            <person name="Papaceit M."/>
            <person name="Parisi M.J."/>
            <person name="Parisi M."/>
            <person name="Parts L."/>
            <person name="Pedersen J.S."/>
            <person name="Pesole G."/>
            <person name="Phillippy A.M."/>
            <person name="Ponting C.P."/>
            <person name="Pop M."/>
            <person name="Porcelli D."/>
            <person name="Powell J.R."/>
            <person name="Prohaska S."/>
            <person name="Pruitt K."/>
            <person name="Puig M."/>
            <person name="Quesneville H."/>
            <person name="Ram K.R."/>
            <person name="Rand D."/>
            <person name="Rasmussen M.D."/>
            <person name="Reed L.K."/>
            <person name="Reenan R."/>
            <person name="Reily A."/>
            <person name="Remington K.A."/>
            <person name="Rieger T.T."/>
            <person name="Ritchie M.G."/>
            <person name="Robin C."/>
            <person name="Rogers Y.H."/>
            <person name="Rohde C."/>
            <person name="Rozas J."/>
            <person name="Rubenfield M.J."/>
            <person name="Ruiz A."/>
            <person name="Russo S."/>
            <person name="Salzberg S.L."/>
            <person name="Sanchez-Gracia A."/>
            <person name="Saranga D.J."/>
            <person name="Sato H."/>
            <person name="Schaeffer S.W."/>
            <person name="Schatz M.C."/>
            <person name="Schlenke T."/>
            <person name="Schwartz R."/>
            <person name="Segarra C."/>
            <person name="Singh R.S."/>
            <person name="Sirot L."/>
            <person name="Sirota M."/>
            <person name="Sisneros N.B."/>
            <person name="Smith C.D."/>
            <person name="Smith T.F."/>
            <person name="Spieth J."/>
            <person name="Stage D.E."/>
            <person name="Stark A."/>
            <person name="Stephan W."/>
            <person name="Strausberg R.L."/>
            <person name="Strempel S."/>
            <person name="Sturgill D."/>
            <person name="Sutton G."/>
            <person name="Sutton G.G."/>
            <person name="Tao W."/>
            <person name="Teichmann S."/>
            <person name="Tobari Y.N."/>
            <person name="Tomimura Y."/>
            <person name="Tsolas J.M."/>
            <person name="Valente V.L."/>
            <person name="Venter E."/>
            <person name="Venter J.C."/>
            <person name="Vicario S."/>
            <person name="Vieira F.G."/>
            <person name="Vilella A.J."/>
            <person name="Villasante A."/>
            <person name="Walenz B."/>
            <person name="Wang J."/>
            <person name="Wasserman M."/>
            <person name="Watts T."/>
            <person name="Wilson D."/>
            <person name="Wilson R.K."/>
            <person name="Wing R.A."/>
            <person name="Wolfner M.F."/>
            <person name="Wong A."/>
            <person name="Wong G.K."/>
            <person name="Wu C.I."/>
            <person name="Wu G."/>
            <person name="Yamamoto D."/>
            <person name="Yang H.P."/>
            <person name="Yang S.P."/>
            <person name="Yorke J.A."/>
            <person name="Yoshida K."/>
            <person name="Zdobnov E."/>
            <person name="Zhang P."/>
            <person name="Zhang Y."/>
            <person name="Zimin A.V."/>
            <person name="Baldwin J."/>
            <person name="Abdouelleil A."/>
            <person name="Abdulkadir J."/>
            <person name="Abebe A."/>
            <person name="Abera B."/>
            <person name="Abreu J."/>
            <person name="Acer S.C."/>
            <person name="Aftuck L."/>
            <person name="Alexander A."/>
            <person name="An P."/>
            <person name="Anderson E."/>
            <person name="Anderson S."/>
            <person name="Arachi H."/>
            <person name="Azer M."/>
            <person name="Bachantsang P."/>
            <person name="Barry A."/>
            <person name="Bayul T."/>
            <person name="Berlin A."/>
            <person name="Bessette D."/>
            <person name="Bloom T."/>
            <person name="Blye J."/>
            <person name="Boguslavskiy L."/>
            <person name="Bonnet C."/>
            <person name="Boukhgalter B."/>
            <person name="Bourzgui I."/>
            <person name="Brown A."/>
            <person name="Cahill P."/>
            <person name="Channer S."/>
            <person name="Cheshatsang Y."/>
            <person name="Chuda L."/>
            <person name="Citroen M."/>
            <person name="Collymore A."/>
            <person name="Cooke P."/>
            <person name="Costello M."/>
            <person name="D'Aco K."/>
            <person name="Daza R."/>
            <person name="De Haan G."/>
            <person name="DeGray S."/>
            <person name="DeMaso C."/>
            <person name="Dhargay N."/>
            <person name="Dooley K."/>
            <person name="Dooley E."/>
            <person name="Doricent M."/>
            <person name="Dorje P."/>
            <person name="Dorjee K."/>
            <person name="Dupes A."/>
            <person name="Elong R."/>
            <person name="Falk J."/>
            <person name="Farina A."/>
            <person name="Faro S."/>
            <person name="Ferguson D."/>
            <person name="Fisher S."/>
            <person name="Foley C.D."/>
            <person name="Franke A."/>
            <person name="Friedrich D."/>
            <person name="Gadbois L."/>
            <person name="Gearin G."/>
            <person name="Gearin C.R."/>
            <person name="Giannoukos G."/>
            <person name="Goode T."/>
            <person name="Graham J."/>
            <person name="Grandbois E."/>
            <person name="Grewal S."/>
            <person name="Gyaltsen K."/>
            <person name="Hafez N."/>
            <person name="Hagos B."/>
            <person name="Hall J."/>
            <person name="Henson C."/>
            <person name="Hollinger A."/>
            <person name="Honan T."/>
            <person name="Huard M.D."/>
            <person name="Hughes L."/>
            <person name="Hurhula B."/>
            <person name="Husby M.E."/>
            <person name="Kamat A."/>
            <person name="Kanga B."/>
            <person name="Kashin S."/>
            <person name="Khazanovich D."/>
            <person name="Kisner P."/>
            <person name="Lance K."/>
            <person name="Lara M."/>
            <person name="Lee W."/>
            <person name="Lennon N."/>
            <person name="Letendre F."/>
            <person name="LeVine R."/>
            <person name="Lipovsky A."/>
            <person name="Liu X."/>
            <person name="Liu J."/>
            <person name="Liu S."/>
            <person name="Lokyitsang T."/>
            <person name="Lokyitsang Y."/>
            <person name="Lubonja R."/>
            <person name="Lui A."/>
            <person name="MacDonald P."/>
            <person name="Magnisalis V."/>
            <person name="Maru K."/>
            <person name="Matthews C."/>
            <person name="McCusker W."/>
            <person name="McDonough S."/>
            <person name="Mehta T."/>
            <person name="Meldrim J."/>
            <person name="Meneus L."/>
            <person name="Mihai O."/>
            <person name="Mihalev A."/>
            <person name="Mihova T."/>
            <person name="Mittelman R."/>
            <person name="Mlenga V."/>
            <person name="Montmayeur A."/>
            <person name="Mulrain L."/>
            <person name="Navidi A."/>
            <person name="Naylor J."/>
            <person name="Negash T."/>
            <person name="Nguyen T."/>
            <person name="Nguyen N."/>
            <person name="Nicol R."/>
            <person name="Norbu C."/>
            <person name="Norbu N."/>
            <person name="Novod N."/>
            <person name="O'Neill B."/>
            <person name="Osman S."/>
            <person name="Markiewicz E."/>
            <person name="Oyono O.L."/>
            <person name="Patti C."/>
            <person name="Phunkhang P."/>
            <person name="Pierre F."/>
            <person name="Priest M."/>
            <person name="Raghuraman S."/>
            <person name="Rege F."/>
            <person name="Reyes R."/>
            <person name="Rise C."/>
            <person name="Rogov P."/>
            <person name="Ross K."/>
            <person name="Ryan E."/>
            <person name="Settipalli S."/>
            <person name="Shea T."/>
            <person name="Sherpa N."/>
            <person name="Shi L."/>
            <person name="Shih D."/>
            <person name="Sparrow T."/>
            <person name="Spaulding J."/>
            <person name="Stalker J."/>
            <person name="Stange-Thomann N."/>
            <person name="Stavropoulos S."/>
            <person name="Stone C."/>
            <person name="Strader C."/>
            <person name="Tesfaye S."/>
            <person name="Thomson T."/>
            <person name="Thoulutsang Y."/>
            <person name="Thoulutsang D."/>
            <person name="Topham K."/>
            <person name="Topping I."/>
            <person name="Tsamla T."/>
            <person name="Vassiliev H."/>
            <person name="Vo A."/>
            <person name="Wangchuk T."/>
            <person name="Wangdi T."/>
            <person name="Weiand M."/>
            <person name="Wilkinson J."/>
            <person name="Wilson A."/>
            <person name="Yadav S."/>
            <person name="Young G."/>
            <person name="Yu Q."/>
            <person name="Zembek L."/>
            <person name="Zhong D."/>
            <person name="Zimmer A."/>
            <person name="Zwirko Z."/>
            <person name="Jaffe D.B."/>
            <person name="Alvarez P."/>
            <person name="Brockman W."/>
            <person name="Butler J."/>
            <person name="Chin C."/>
            <person name="Gnerre S."/>
            <person name="Grabherr M."/>
            <person name="Kleber M."/>
            <person name="Mauceli E."/>
            <person name="MacCallum I."/>
        </authorList>
    </citation>
    <scope>NUCLEOTIDE SEQUENCE [LARGE SCALE GENOMIC DNA]</scope>
    <source>
        <strain evidence="2">Tucson 14024-0371.13</strain>
    </source>
</reference>
<evidence type="ECO:0000313" key="2">
    <source>
        <dbReference type="Proteomes" id="UP000007801"/>
    </source>
</evidence>